<gene>
    <name evidence="1" type="ORF">GORHZ_151_00430</name>
</gene>
<proteinExistence type="predicted"/>
<dbReference type="RefSeq" id="WP_006335793.1">
    <property type="nucleotide sequence ID" value="NZ_BAHC01000151.1"/>
</dbReference>
<keyword evidence="2" id="KW-1185">Reference proteome</keyword>
<dbReference type="Gene3D" id="3.50.50.60">
    <property type="entry name" value="FAD/NAD(P)-binding domain"/>
    <property type="match status" value="1"/>
</dbReference>
<dbReference type="InterPro" id="IPR036188">
    <property type="entry name" value="FAD/NAD-bd_sf"/>
</dbReference>
<dbReference type="STRING" id="1108045.GORHZ_151_00430"/>
<dbReference type="Proteomes" id="UP000008363">
    <property type="component" value="Unassembled WGS sequence"/>
</dbReference>
<dbReference type="PRINTS" id="PR00420">
    <property type="entry name" value="RNGMNOXGNASE"/>
</dbReference>
<dbReference type="eggNOG" id="COG1233">
    <property type="taxonomic scope" value="Bacteria"/>
</dbReference>
<organism evidence="1 2">
    <name type="scientific">Gordonia rhizosphera NBRC 16068</name>
    <dbReference type="NCBI Taxonomy" id="1108045"/>
    <lineage>
        <taxon>Bacteria</taxon>
        <taxon>Bacillati</taxon>
        <taxon>Actinomycetota</taxon>
        <taxon>Actinomycetes</taxon>
        <taxon>Mycobacteriales</taxon>
        <taxon>Gordoniaceae</taxon>
        <taxon>Gordonia</taxon>
    </lineage>
</organism>
<sequence>MTTAVVVGSGPNGLTAAVELARAGCEVHVVEAADTIGGGARSSEMLRPGIIHDHCSAVHPLGAGSPALRALGLDEYGLRWRRPELDCVHPLPDGRAGVLHRSVAQTAAGLGRDGEAWRDMIGGVAEDFDQLAPDALGPMLSIPQHPVLLAEFGHRALYSATVLARVFRTDEARALFAGVAAHAFTRLDRPGSAAAGLMLLGAGHRYGWPVAEGGSSAIVTALAAALIDAGGTITTRQRVTDIAEVEPADVILLDVMPGAAAGMLGDRLSPRMFRRFTRYRHGPAAFKVDYLVDGEVGWTNEDCRRAGTVHLGGDIAEIAASEAESVSGRMPRRPFTLVAQQWLADPSRSPGRVKPLWAYAHVPQGFTGDATDAISAQIERFAPGFRTRIVASVSTSPADLERVNPNLVGGDIGGGRNDLKHLLARPRLSSNPYATGVEGVYLCSSATPPGGGVHGMCGHHAARAALSYLGQ</sequence>
<dbReference type="EMBL" id="BAHC01000151">
    <property type="protein sequence ID" value="GAB91871.1"/>
    <property type="molecule type" value="Genomic_DNA"/>
</dbReference>
<dbReference type="Pfam" id="PF13450">
    <property type="entry name" value="NAD_binding_8"/>
    <property type="match status" value="1"/>
</dbReference>
<evidence type="ECO:0000313" key="1">
    <source>
        <dbReference type="EMBL" id="GAB91871.1"/>
    </source>
</evidence>
<dbReference type="AlphaFoldDB" id="K6WDR8"/>
<dbReference type="SUPFAM" id="SSF51905">
    <property type="entry name" value="FAD/NAD(P)-binding domain"/>
    <property type="match status" value="1"/>
</dbReference>
<dbReference type="OrthoDB" id="833207at2"/>
<name>K6WDR8_9ACTN</name>
<evidence type="ECO:0000313" key="2">
    <source>
        <dbReference type="Proteomes" id="UP000008363"/>
    </source>
</evidence>
<dbReference type="PANTHER" id="PTHR10668:SF105">
    <property type="entry name" value="DEHYDROGENASE-RELATED"/>
    <property type="match status" value="1"/>
</dbReference>
<comment type="caution">
    <text evidence="1">The sequence shown here is derived from an EMBL/GenBank/DDBJ whole genome shotgun (WGS) entry which is preliminary data.</text>
</comment>
<accession>K6WDR8</accession>
<reference evidence="1 2" key="1">
    <citation type="submission" date="2012-08" db="EMBL/GenBank/DDBJ databases">
        <title>Whole genome shotgun sequence of Gordonia rhizosphera NBRC 16068.</title>
        <authorList>
            <person name="Takarada H."/>
            <person name="Isaki S."/>
            <person name="Hosoyama A."/>
            <person name="Tsuchikane K."/>
            <person name="Katsumata H."/>
            <person name="Baba S."/>
            <person name="Ohji S."/>
            <person name="Yamazaki S."/>
            <person name="Fujita N."/>
        </authorList>
    </citation>
    <scope>NUCLEOTIDE SEQUENCE [LARGE SCALE GENOMIC DNA]</scope>
    <source>
        <strain evidence="1 2">NBRC 16068</strain>
    </source>
</reference>
<dbReference type="PANTHER" id="PTHR10668">
    <property type="entry name" value="PHYTOENE DEHYDROGENASE"/>
    <property type="match status" value="1"/>
</dbReference>
<protein>
    <submittedName>
        <fullName evidence="1">Putative oxidoreductase</fullName>
    </submittedName>
</protein>